<sequence>MISLSVLRHGETRLLTSGVLRGRTDDALTQKGWAQMHASFDDNFLSNQWQVIITSPLSRCLDFAKIKAMQYELGLVVLDELQEMDFGEWEGQRTADLYQKYPNDLSTWWQAPTAFTPPNGESVYSFARRIDEGLAKIEQICQTHHYQKVCMISHGGVIKYLYCRAQGLPLDSILTMPADLGELHHFGYHQGRLKI</sequence>
<evidence type="ECO:0000313" key="2">
    <source>
        <dbReference type="Proteomes" id="UP001324384"/>
    </source>
</evidence>
<reference evidence="1 2" key="1">
    <citation type="submission" date="2023-12" db="EMBL/GenBank/DDBJ databases">
        <title>Genome sequencing and assembly of bacterial species from a model synthetic community.</title>
        <authorList>
            <person name="Hogle S.L."/>
        </authorList>
    </citation>
    <scope>NUCLEOTIDE SEQUENCE [LARGE SCALE GENOMIC DNA]</scope>
    <source>
        <strain evidence="1 2">HAMBI_2792</strain>
    </source>
</reference>
<dbReference type="Pfam" id="PF00300">
    <property type="entry name" value="His_Phos_1"/>
    <property type="match status" value="1"/>
</dbReference>
<gene>
    <name evidence="1" type="ORF">U0021_06670</name>
</gene>
<dbReference type="CDD" id="cd07067">
    <property type="entry name" value="HP_PGM_like"/>
    <property type="match status" value="1"/>
</dbReference>
<dbReference type="SMART" id="SM00855">
    <property type="entry name" value="PGAM"/>
    <property type="match status" value="1"/>
</dbReference>
<dbReference type="PIRSF" id="PIRSF000709">
    <property type="entry name" value="6PFK_2-Ptase"/>
    <property type="match status" value="1"/>
</dbReference>
<organism evidence="1 2">
    <name type="scientific">Moraxella canis</name>
    <dbReference type="NCBI Taxonomy" id="90239"/>
    <lineage>
        <taxon>Bacteria</taxon>
        <taxon>Pseudomonadati</taxon>
        <taxon>Pseudomonadota</taxon>
        <taxon>Gammaproteobacteria</taxon>
        <taxon>Moraxellales</taxon>
        <taxon>Moraxellaceae</taxon>
        <taxon>Moraxella</taxon>
    </lineage>
</organism>
<accession>A0ABZ0WW92</accession>
<proteinExistence type="predicted"/>
<dbReference type="InterPro" id="IPR050275">
    <property type="entry name" value="PGM_Phosphatase"/>
</dbReference>
<dbReference type="PANTHER" id="PTHR48100:SF1">
    <property type="entry name" value="HISTIDINE PHOSPHATASE FAMILY PROTEIN-RELATED"/>
    <property type="match status" value="1"/>
</dbReference>
<protein>
    <submittedName>
        <fullName evidence="1">Histidine phosphatase family protein</fullName>
        <ecNumber evidence="1">3.1.3.-</ecNumber>
    </submittedName>
</protein>
<name>A0ABZ0WW92_9GAMM</name>
<dbReference type="Gene3D" id="3.40.50.1240">
    <property type="entry name" value="Phosphoglycerate mutase-like"/>
    <property type="match status" value="1"/>
</dbReference>
<evidence type="ECO:0000313" key="1">
    <source>
        <dbReference type="EMBL" id="WQE03435.1"/>
    </source>
</evidence>
<dbReference type="RefSeq" id="WP_114800871.1">
    <property type="nucleotide sequence ID" value="NZ_CP139961.1"/>
</dbReference>
<keyword evidence="2" id="KW-1185">Reference proteome</keyword>
<dbReference type="Proteomes" id="UP001324384">
    <property type="component" value="Chromosome"/>
</dbReference>
<keyword evidence="1" id="KW-0378">Hydrolase</keyword>
<dbReference type="EMBL" id="CP139961">
    <property type="protein sequence ID" value="WQE03435.1"/>
    <property type="molecule type" value="Genomic_DNA"/>
</dbReference>
<dbReference type="InterPro" id="IPR013078">
    <property type="entry name" value="His_Pase_superF_clade-1"/>
</dbReference>
<dbReference type="EC" id="3.1.3.-" evidence="1"/>
<dbReference type="PANTHER" id="PTHR48100">
    <property type="entry name" value="BROAD-SPECIFICITY PHOSPHATASE YOR283W-RELATED"/>
    <property type="match status" value="1"/>
</dbReference>
<dbReference type="GO" id="GO:0016787">
    <property type="term" value="F:hydrolase activity"/>
    <property type="evidence" value="ECO:0007669"/>
    <property type="project" value="UniProtKB-KW"/>
</dbReference>
<dbReference type="InterPro" id="IPR029033">
    <property type="entry name" value="His_PPase_superfam"/>
</dbReference>
<dbReference type="SUPFAM" id="SSF53254">
    <property type="entry name" value="Phosphoglycerate mutase-like"/>
    <property type="match status" value="1"/>
</dbReference>